<reference evidence="1 2" key="2">
    <citation type="submission" date="2018-11" db="EMBL/GenBank/DDBJ databases">
        <authorList>
            <consortium name="Pathogen Informatics"/>
        </authorList>
    </citation>
    <scope>NUCLEOTIDE SEQUENCE [LARGE SCALE GENOMIC DNA]</scope>
</reference>
<dbReference type="Proteomes" id="UP000267096">
    <property type="component" value="Unassembled WGS sequence"/>
</dbReference>
<name>A0A0M3K8U9_ANISI</name>
<evidence type="ECO:0000313" key="2">
    <source>
        <dbReference type="Proteomes" id="UP000267096"/>
    </source>
</evidence>
<sequence length="66" mass="7485">MWNTSRDVENASYIDLAEALVNYGLESEQEIPHWLIFEYECGYPVSPQQTVQLNCTSADSHLSSFG</sequence>
<accession>A0A0M3K8U9</accession>
<dbReference type="AlphaFoldDB" id="A0A0M3K8U9"/>
<dbReference type="WBParaSite" id="ASIM_0001739001-mRNA-1">
    <property type="protein sequence ID" value="ASIM_0001739001-mRNA-1"/>
    <property type="gene ID" value="ASIM_0001739001"/>
</dbReference>
<evidence type="ECO:0000313" key="3">
    <source>
        <dbReference type="WBParaSite" id="ASIM_0001739001-mRNA-1"/>
    </source>
</evidence>
<dbReference type="EMBL" id="UYRR01033422">
    <property type="protein sequence ID" value="VDK58729.1"/>
    <property type="molecule type" value="Genomic_DNA"/>
</dbReference>
<evidence type="ECO:0000313" key="1">
    <source>
        <dbReference type="EMBL" id="VDK58729.1"/>
    </source>
</evidence>
<protein>
    <submittedName>
        <fullName evidence="3">RWD domain-containing protein</fullName>
    </submittedName>
</protein>
<keyword evidence="2" id="KW-1185">Reference proteome</keyword>
<organism evidence="3">
    <name type="scientific">Anisakis simplex</name>
    <name type="common">Herring worm</name>
    <dbReference type="NCBI Taxonomy" id="6269"/>
    <lineage>
        <taxon>Eukaryota</taxon>
        <taxon>Metazoa</taxon>
        <taxon>Ecdysozoa</taxon>
        <taxon>Nematoda</taxon>
        <taxon>Chromadorea</taxon>
        <taxon>Rhabditida</taxon>
        <taxon>Spirurina</taxon>
        <taxon>Ascaridomorpha</taxon>
        <taxon>Ascaridoidea</taxon>
        <taxon>Anisakidae</taxon>
        <taxon>Anisakis</taxon>
        <taxon>Anisakis simplex complex</taxon>
    </lineage>
</organism>
<proteinExistence type="predicted"/>
<gene>
    <name evidence="1" type="ORF">ASIM_LOCUS16797</name>
</gene>
<reference evidence="3" key="1">
    <citation type="submission" date="2017-02" db="UniProtKB">
        <authorList>
            <consortium name="WormBaseParasite"/>
        </authorList>
    </citation>
    <scope>IDENTIFICATION</scope>
</reference>